<dbReference type="AlphaFoldDB" id="A0ABD2LFX8"/>
<accession>A0ABD2LFX8</accession>
<comment type="caution">
    <text evidence="1">The sequence shown here is derived from an EMBL/GenBank/DDBJ whole genome shotgun (WGS) entry which is preliminary data.</text>
</comment>
<organism evidence="1 2">
    <name type="scientific">Heterodera trifolii</name>
    <dbReference type="NCBI Taxonomy" id="157864"/>
    <lineage>
        <taxon>Eukaryota</taxon>
        <taxon>Metazoa</taxon>
        <taxon>Ecdysozoa</taxon>
        <taxon>Nematoda</taxon>
        <taxon>Chromadorea</taxon>
        <taxon>Rhabditida</taxon>
        <taxon>Tylenchina</taxon>
        <taxon>Tylenchomorpha</taxon>
        <taxon>Tylenchoidea</taxon>
        <taxon>Heteroderidae</taxon>
        <taxon>Heteroderinae</taxon>
        <taxon>Heterodera</taxon>
    </lineage>
</organism>
<evidence type="ECO:0000313" key="1">
    <source>
        <dbReference type="EMBL" id="KAL3114122.1"/>
    </source>
</evidence>
<dbReference type="Proteomes" id="UP001620626">
    <property type="component" value="Unassembled WGS sequence"/>
</dbReference>
<keyword evidence="2" id="KW-1185">Reference proteome</keyword>
<sequence length="120" mass="13992">MSKSFCAFVHFGTALARRLEIGKLLFYKKFTEKMENECGSKAHKTLKKNDYYNETYITDDNTPSWGCKGLEMELFGEPLWNYARVIGIDSNECIVMRIISVILMTSEGGNWKRFWPLLKF</sequence>
<proteinExistence type="predicted"/>
<protein>
    <submittedName>
        <fullName evidence="1">Uncharacterized protein</fullName>
    </submittedName>
</protein>
<name>A0ABD2LFX8_9BILA</name>
<reference evidence="1 2" key="1">
    <citation type="submission" date="2024-10" db="EMBL/GenBank/DDBJ databases">
        <authorList>
            <person name="Kim D."/>
        </authorList>
    </citation>
    <scope>NUCLEOTIDE SEQUENCE [LARGE SCALE GENOMIC DNA]</scope>
    <source>
        <strain evidence="1">BH-2024</strain>
    </source>
</reference>
<dbReference type="EMBL" id="JBICBT010000424">
    <property type="protein sequence ID" value="KAL3114122.1"/>
    <property type="molecule type" value="Genomic_DNA"/>
</dbReference>
<evidence type="ECO:0000313" key="2">
    <source>
        <dbReference type="Proteomes" id="UP001620626"/>
    </source>
</evidence>
<gene>
    <name evidence="1" type="ORF">niasHT_010936</name>
</gene>